<dbReference type="NCBIfam" id="NF038133">
    <property type="entry name" value="choice_anch_L"/>
    <property type="match status" value="1"/>
</dbReference>
<comment type="caution">
    <text evidence="2">The sequence shown here is derived from an EMBL/GenBank/DDBJ whole genome shotgun (WGS) entry which is preliminary data.</text>
</comment>
<protein>
    <submittedName>
        <fullName evidence="2">Choice-of-anchor L domain-containing protein</fullName>
    </submittedName>
</protein>
<feature type="chain" id="PRO_5046041979" evidence="1">
    <location>
        <begin position="23"/>
        <end position="610"/>
    </location>
</feature>
<dbReference type="Pfam" id="PF13585">
    <property type="entry name" value="CHU_C"/>
    <property type="match status" value="1"/>
</dbReference>
<evidence type="ECO:0000256" key="1">
    <source>
        <dbReference type="SAM" id="SignalP"/>
    </source>
</evidence>
<dbReference type="InterPro" id="IPR049804">
    <property type="entry name" value="Choice_anch_L"/>
</dbReference>
<dbReference type="Proteomes" id="UP001398556">
    <property type="component" value="Unassembled WGS sequence"/>
</dbReference>
<reference evidence="2 3" key="1">
    <citation type="submission" date="2024-04" db="EMBL/GenBank/DDBJ databases">
        <title>Flavobacterium sp. DGU99 16S ribosomal RNA gene Genome sequencing and assembly.</title>
        <authorList>
            <person name="Park S."/>
        </authorList>
    </citation>
    <scope>NUCLEOTIDE SEQUENCE [LARGE SCALE GENOMIC DNA]</scope>
    <source>
        <strain evidence="2 3">DGU99</strain>
    </source>
</reference>
<organism evidence="2 3">
    <name type="scientific">Flavobacterium flavipallidum</name>
    <dbReference type="NCBI Taxonomy" id="3139140"/>
    <lineage>
        <taxon>Bacteria</taxon>
        <taxon>Pseudomonadati</taxon>
        <taxon>Bacteroidota</taxon>
        <taxon>Flavobacteriia</taxon>
        <taxon>Flavobacteriales</taxon>
        <taxon>Flavobacteriaceae</taxon>
        <taxon>Flavobacterium</taxon>
    </lineage>
</organism>
<keyword evidence="3" id="KW-1185">Reference proteome</keyword>
<dbReference type="NCBIfam" id="TIGR04131">
    <property type="entry name" value="Bac_Flav_CTERM"/>
    <property type="match status" value="1"/>
</dbReference>
<feature type="signal peptide" evidence="1">
    <location>
        <begin position="1"/>
        <end position="22"/>
    </location>
</feature>
<evidence type="ECO:0000313" key="3">
    <source>
        <dbReference type="Proteomes" id="UP001398556"/>
    </source>
</evidence>
<gene>
    <name evidence="2" type="ORF">AAEO59_12790</name>
</gene>
<name>A0ABU9HPS6_9FLAO</name>
<dbReference type="EMBL" id="JBBYHU010000029">
    <property type="protein sequence ID" value="MEL1241930.1"/>
    <property type="molecule type" value="Genomic_DNA"/>
</dbReference>
<accession>A0ABU9HPS6</accession>
<dbReference type="InterPro" id="IPR026341">
    <property type="entry name" value="T9SS_type_B"/>
</dbReference>
<dbReference type="RefSeq" id="WP_341701138.1">
    <property type="nucleotide sequence ID" value="NZ_JBBYHU010000029.1"/>
</dbReference>
<sequence length="610" mass="67840">MKVYKAILFCCILNFLCSHLRAQIITIDDTKNAAELVSILTNNSSCLEILNQSVSGNKLTAGKNSYGTFTNNSSNFPFQSGIILSTGNSSDAIGPFIRNEGLETAAWPGDTDLNQILNINSINATVLEFDFIPTTNGISFNYFFASNEYQDDYPCFYSDGFAFLIKEKASTNPYQNLAVIPQTTTTVSSFNIHPKINFKAGCQAKNESYFGQFNNTNNNNSPINFAGQTKVFNAKTNVTPGKTYHIKLVIADDKSYYYDSAIFIEAASFNSAIDLGTDRLLATNSAICFGENYIIDTKLSPSYNYKWYKDGILQSAENNPSYIVTAPGTYKVEVTLSPSSCSATNQIKIEYTPEIILNNSTLTHCNFDGDGKDVFNLTEADDIIKNNNSALSDVTYFENLTDAKTNSNPIPNPTYYTNQSLTQTLIAKVTNSFNCANYAELTLNISNTIPLTPITIITAVETKNFEGNKNSATIKYSGTGNYEFSIDGNLYQNSPVFLNIPAGNYIAYARDKNSCENAVPYPFFILDYPRFFTPNGDGFNDTWTIKNLNQLPPAIITIFDRYGKLLKQFNSQNLNWEGTFNGVTLPSDDYWFNIISDNKEIIRGNFSLKR</sequence>
<evidence type="ECO:0000313" key="2">
    <source>
        <dbReference type="EMBL" id="MEL1241930.1"/>
    </source>
</evidence>
<keyword evidence="1" id="KW-0732">Signal</keyword>
<proteinExistence type="predicted"/>